<dbReference type="AlphaFoldDB" id="A0A9W4XI83"/>
<evidence type="ECO:0000313" key="11">
    <source>
        <dbReference type="Proteomes" id="UP001152607"/>
    </source>
</evidence>
<dbReference type="Pfam" id="PF04909">
    <property type="entry name" value="Amidohydro_2"/>
    <property type="match status" value="1"/>
</dbReference>
<dbReference type="InterPro" id="IPR006680">
    <property type="entry name" value="Amidohydro-rel"/>
</dbReference>
<evidence type="ECO:0000256" key="5">
    <source>
        <dbReference type="ARBA" id="ARBA00023239"/>
    </source>
</evidence>
<dbReference type="OrthoDB" id="2832284at2759"/>
<evidence type="ECO:0000256" key="8">
    <source>
        <dbReference type="RuleBase" id="RU366045"/>
    </source>
</evidence>
<dbReference type="PANTHER" id="PTHR21240:SF29">
    <property type="entry name" value="AMIDOHYDROLASE-RELATED DOMAIN-CONTAINING PROTEIN"/>
    <property type="match status" value="1"/>
</dbReference>
<reference evidence="10" key="1">
    <citation type="submission" date="2023-01" db="EMBL/GenBank/DDBJ databases">
        <authorList>
            <person name="Van Ghelder C."/>
            <person name="Rancurel C."/>
        </authorList>
    </citation>
    <scope>NUCLEOTIDE SEQUENCE</scope>
    <source>
        <strain evidence="10">CNCM I-4278</strain>
    </source>
</reference>
<dbReference type="GO" id="GO:0046872">
    <property type="term" value="F:metal ion binding"/>
    <property type="evidence" value="ECO:0007669"/>
    <property type="project" value="UniProtKB-KW"/>
</dbReference>
<keyword evidence="3 8" id="KW-0210">Decarboxylase</keyword>
<dbReference type="GO" id="GO:0047596">
    <property type="term" value="F:6-methylsalicylate decarboxylase activity"/>
    <property type="evidence" value="ECO:0007669"/>
    <property type="project" value="UniProtKB-EC"/>
</dbReference>
<sequence length="357" mass="39558">MSNPLPARIDVHSHFLPHFYRDALIETGNSHPDGMPAIPPWSPTAHRQIMNTTNVRKSILSISSPGTHLWPSDPAARKSLTRECNAYAANLKSDYPDEFGFWASLPLPNVHDALEEIERAREEGANGFALMTNYHGVYVGDTVLDPVFDRLNELNATVFLHPGAPCIASMNASVGIDDAGATAALPFGNRYPIPIFEFLYDTSRAVINMFYSGTVDRCPNIKFIIPHVGGTLPPLITRFTAFGSLVPGVKPLDGDKVRQQMQDQFYFDLAGTIFDGDTGGRGQLKAFVEGWDISYESLLYGSDFPFTNAGAAEMLANRMRDGLEHLFDEEQRKAIYEGNGRRLLERNMSETRPSSKN</sequence>
<name>A0A9W4XI83_9PLEO</name>
<dbReference type="InterPro" id="IPR032466">
    <property type="entry name" value="Metal_Hydrolase"/>
</dbReference>
<evidence type="ECO:0000313" key="10">
    <source>
        <dbReference type="EMBL" id="CAI6291855.1"/>
    </source>
</evidence>
<evidence type="ECO:0000256" key="6">
    <source>
        <dbReference type="ARBA" id="ARBA00036832"/>
    </source>
</evidence>
<keyword evidence="5 8" id="KW-0456">Lyase</keyword>
<gene>
    <name evidence="10" type="ORF">PDIGIT_LOCUS2487</name>
</gene>
<dbReference type="GO" id="GO:0019748">
    <property type="term" value="P:secondary metabolic process"/>
    <property type="evidence" value="ECO:0007669"/>
    <property type="project" value="TreeGrafter"/>
</dbReference>
<accession>A0A9W4XI83</accession>
<comment type="catalytic activity">
    <reaction evidence="6">
        <text>6-methylsalicylate + H(+) = 3-methylphenol + CO2</text>
        <dbReference type="Rhea" id="RHEA:23112"/>
        <dbReference type="ChEBI" id="CHEBI:15378"/>
        <dbReference type="ChEBI" id="CHEBI:16526"/>
        <dbReference type="ChEBI" id="CHEBI:17231"/>
        <dbReference type="ChEBI" id="CHEBI:36658"/>
        <dbReference type="EC" id="4.1.1.52"/>
    </reaction>
    <physiologicalReaction direction="left-to-right" evidence="6">
        <dbReference type="Rhea" id="RHEA:23113"/>
    </physiologicalReaction>
</comment>
<dbReference type="PANTHER" id="PTHR21240">
    <property type="entry name" value="2-AMINO-3-CARBOXYLMUCONATE-6-SEMIALDEHYDE DECARBOXYLASE"/>
    <property type="match status" value="1"/>
</dbReference>
<keyword evidence="4" id="KW-0862">Zinc</keyword>
<keyword evidence="2" id="KW-0479">Metal-binding</keyword>
<dbReference type="Gene3D" id="3.20.20.140">
    <property type="entry name" value="Metal-dependent hydrolases"/>
    <property type="match status" value="1"/>
</dbReference>
<evidence type="ECO:0000259" key="9">
    <source>
        <dbReference type="Pfam" id="PF04909"/>
    </source>
</evidence>
<evidence type="ECO:0000256" key="1">
    <source>
        <dbReference type="ARBA" id="ARBA00005871"/>
    </source>
</evidence>
<evidence type="ECO:0000256" key="3">
    <source>
        <dbReference type="ARBA" id="ARBA00022793"/>
    </source>
</evidence>
<dbReference type="Proteomes" id="UP001152607">
    <property type="component" value="Unassembled WGS sequence"/>
</dbReference>
<comment type="similarity">
    <text evidence="1">Belongs to the metallo-dependent hydrolases superfamily. ACMSD family.</text>
</comment>
<dbReference type="EMBL" id="CAOQHR010000002">
    <property type="protein sequence ID" value="CAI6291855.1"/>
    <property type="molecule type" value="Genomic_DNA"/>
</dbReference>
<evidence type="ECO:0000256" key="4">
    <source>
        <dbReference type="ARBA" id="ARBA00022833"/>
    </source>
</evidence>
<evidence type="ECO:0000256" key="2">
    <source>
        <dbReference type="ARBA" id="ARBA00022723"/>
    </source>
</evidence>
<keyword evidence="11" id="KW-1185">Reference proteome</keyword>
<evidence type="ECO:0000256" key="7">
    <source>
        <dbReference type="ARBA" id="ARBA00038889"/>
    </source>
</evidence>
<dbReference type="GO" id="GO:0005829">
    <property type="term" value="C:cytosol"/>
    <property type="evidence" value="ECO:0007669"/>
    <property type="project" value="TreeGrafter"/>
</dbReference>
<comment type="caution">
    <text evidence="10">The sequence shown here is derived from an EMBL/GenBank/DDBJ whole genome shotgun (WGS) entry which is preliminary data.</text>
</comment>
<dbReference type="InterPro" id="IPR032465">
    <property type="entry name" value="ACMSD"/>
</dbReference>
<organism evidence="10 11">
    <name type="scientific">Periconia digitata</name>
    <dbReference type="NCBI Taxonomy" id="1303443"/>
    <lineage>
        <taxon>Eukaryota</taxon>
        <taxon>Fungi</taxon>
        <taxon>Dikarya</taxon>
        <taxon>Ascomycota</taxon>
        <taxon>Pezizomycotina</taxon>
        <taxon>Dothideomycetes</taxon>
        <taxon>Pleosporomycetidae</taxon>
        <taxon>Pleosporales</taxon>
        <taxon>Massarineae</taxon>
        <taxon>Periconiaceae</taxon>
        <taxon>Periconia</taxon>
    </lineage>
</organism>
<protein>
    <recommendedName>
        <fullName evidence="7">6-methylsalicylate decarboxylase</fullName>
        <ecNumber evidence="7">4.1.1.52</ecNumber>
    </recommendedName>
</protein>
<proteinExistence type="inferred from homology"/>
<dbReference type="EC" id="4.1.1.52" evidence="7"/>
<feature type="domain" description="Amidohydrolase-related" evidence="9">
    <location>
        <begin position="9"/>
        <end position="345"/>
    </location>
</feature>
<dbReference type="GO" id="GO:0016787">
    <property type="term" value="F:hydrolase activity"/>
    <property type="evidence" value="ECO:0007669"/>
    <property type="project" value="InterPro"/>
</dbReference>
<dbReference type="SUPFAM" id="SSF51556">
    <property type="entry name" value="Metallo-dependent hydrolases"/>
    <property type="match status" value="1"/>
</dbReference>